<dbReference type="InterPro" id="IPR052614">
    <property type="entry name" value="CFAP65"/>
</dbReference>
<keyword evidence="2" id="KW-1185">Reference proteome</keyword>
<dbReference type="PANTHER" id="PTHR46127:SF1">
    <property type="entry name" value="CILIA- AND FLAGELLA-ASSOCIATED PROTEIN 65"/>
    <property type="match status" value="1"/>
</dbReference>
<dbReference type="PANTHER" id="PTHR46127">
    <property type="entry name" value="CILIA- AND FLAGELLA-ASSOCIATED PROTEIN 65"/>
    <property type="match status" value="1"/>
</dbReference>
<sequence>VTHEAALVENHNALQRWEAEKKRQQDEFIITDRSASDSQRVLVDEIPPGRKGPPLRKYKTLPPIFTSSSSDAVSSLYANKTRAERQLQREAAKVLRRPQPPQPSLLHLSVTAHSHDLLDYVTCFPDQYDKHYRYLQLTRTQQTARNSLSTSLSAELFLSTHGAGRDILVDILTSLYKNLLDDKTFLESLMALAFKPPAYQPHPSTNPPSILPSSPQPPVLVNGTVDGERAAGCSETISRTQTTHWPELAPVDVIEDILLNTLQNIMMEAVRGELVLTTHPQTIMLPPFSVRSGLALAEEDQ</sequence>
<evidence type="ECO:0000313" key="1">
    <source>
        <dbReference type="EMBL" id="MED6266087.1"/>
    </source>
</evidence>
<gene>
    <name evidence="1" type="ORF">CHARACLAT_032031</name>
</gene>
<dbReference type="Proteomes" id="UP001352852">
    <property type="component" value="Unassembled WGS sequence"/>
</dbReference>
<dbReference type="EMBL" id="JAHUTJ010005480">
    <property type="protein sequence ID" value="MED6266087.1"/>
    <property type="molecule type" value="Genomic_DNA"/>
</dbReference>
<reference evidence="1 2" key="1">
    <citation type="submission" date="2021-06" db="EMBL/GenBank/DDBJ databases">
        <authorList>
            <person name="Palmer J.M."/>
        </authorList>
    </citation>
    <scope>NUCLEOTIDE SEQUENCE [LARGE SCALE GENOMIC DNA]</scope>
    <source>
        <strain evidence="1 2">CL_MEX2019</strain>
        <tissue evidence="1">Muscle</tissue>
    </source>
</reference>
<evidence type="ECO:0000313" key="2">
    <source>
        <dbReference type="Proteomes" id="UP001352852"/>
    </source>
</evidence>
<feature type="non-terminal residue" evidence="1">
    <location>
        <position position="1"/>
    </location>
</feature>
<name>A0ABU7CT26_9TELE</name>
<organism evidence="1 2">
    <name type="scientific">Characodon lateralis</name>
    <dbReference type="NCBI Taxonomy" id="208331"/>
    <lineage>
        <taxon>Eukaryota</taxon>
        <taxon>Metazoa</taxon>
        <taxon>Chordata</taxon>
        <taxon>Craniata</taxon>
        <taxon>Vertebrata</taxon>
        <taxon>Euteleostomi</taxon>
        <taxon>Actinopterygii</taxon>
        <taxon>Neopterygii</taxon>
        <taxon>Teleostei</taxon>
        <taxon>Neoteleostei</taxon>
        <taxon>Acanthomorphata</taxon>
        <taxon>Ovalentaria</taxon>
        <taxon>Atherinomorphae</taxon>
        <taxon>Cyprinodontiformes</taxon>
        <taxon>Goodeidae</taxon>
        <taxon>Characodon</taxon>
    </lineage>
</organism>
<accession>A0ABU7CT26</accession>
<protein>
    <submittedName>
        <fullName evidence="1">Uncharacterized protein</fullName>
    </submittedName>
</protein>
<comment type="caution">
    <text evidence="1">The sequence shown here is derived from an EMBL/GenBank/DDBJ whole genome shotgun (WGS) entry which is preliminary data.</text>
</comment>
<proteinExistence type="predicted"/>